<dbReference type="AlphaFoldDB" id="A0A061F7F1"/>
<evidence type="ECO:0000259" key="10">
    <source>
        <dbReference type="Pfam" id="PF23247"/>
    </source>
</evidence>
<evidence type="ECO:0000256" key="3">
    <source>
        <dbReference type="ARBA" id="ARBA00022737"/>
    </source>
</evidence>
<keyword evidence="5" id="KW-0611">Plant defense</keyword>
<dbReference type="Gene3D" id="3.80.10.10">
    <property type="entry name" value="Ribonuclease Inhibitor"/>
    <property type="match status" value="2"/>
</dbReference>
<evidence type="ECO:0000259" key="11">
    <source>
        <dbReference type="Pfam" id="PF23559"/>
    </source>
</evidence>
<evidence type="ECO:0000256" key="5">
    <source>
        <dbReference type="ARBA" id="ARBA00022821"/>
    </source>
</evidence>
<keyword evidence="3" id="KW-0677">Repeat</keyword>
<reference evidence="12 13" key="1">
    <citation type="journal article" date="2013" name="Genome Biol.">
        <title>The genome sequence of the most widely cultivated cacao type and its use to identify candidate genes regulating pod color.</title>
        <authorList>
            <person name="Motamayor J.C."/>
            <person name="Mockaitis K."/>
            <person name="Schmutz J."/>
            <person name="Haiminen N."/>
            <person name="Iii D.L."/>
            <person name="Cornejo O."/>
            <person name="Findley S.D."/>
            <person name="Zheng P."/>
            <person name="Utro F."/>
            <person name="Royaert S."/>
            <person name="Saski C."/>
            <person name="Jenkins J."/>
            <person name="Podicheti R."/>
            <person name="Zhao M."/>
            <person name="Scheffler B.E."/>
            <person name="Stack J.C."/>
            <person name="Feltus F.A."/>
            <person name="Mustiga G.M."/>
            <person name="Amores F."/>
            <person name="Phillips W."/>
            <person name="Marelli J.P."/>
            <person name="May G.D."/>
            <person name="Shapiro H."/>
            <person name="Ma J."/>
            <person name="Bustamante C.D."/>
            <person name="Schnell R.J."/>
            <person name="Main D."/>
            <person name="Gilbert D."/>
            <person name="Parida L."/>
            <person name="Kuhn D.N."/>
        </authorList>
    </citation>
    <scope>NUCLEOTIDE SEQUENCE [LARGE SCALE GENOMIC DNA]</scope>
    <source>
        <strain evidence="13">cv. Matina 1-6</strain>
    </source>
</reference>
<dbReference type="InterPro" id="IPR001611">
    <property type="entry name" value="Leu-rich_rpt"/>
</dbReference>
<comment type="similarity">
    <text evidence="1">Belongs to the disease resistance NB-LRR family.</text>
</comment>
<feature type="region of interest" description="Disordered" evidence="8">
    <location>
        <begin position="132"/>
        <end position="163"/>
    </location>
</feature>
<evidence type="ECO:0000256" key="7">
    <source>
        <dbReference type="SAM" id="Coils"/>
    </source>
</evidence>
<evidence type="ECO:0000256" key="4">
    <source>
        <dbReference type="ARBA" id="ARBA00022741"/>
    </source>
</evidence>
<feature type="compositionally biased region" description="Basic and acidic residues" evidence="8">
    <location>
        <begin position="140"/>
        <end position="154"/>
    </location>
</feature>
<evidence type="ECO:0000256" key="6">
    <source>
        <dbReference type="ARBA" id="ARBA00022840"/>
    </source>
</evidence>
<sequence length="1148" mass="130019">MYNSILLQKYGDESFSQPEFDPHTWTEAIGGKETTRTHVYGFGTRVPTTALLTGTQSNVVTSESACGPLNSNFNSPANALKEKVENLAQNLNKIREEIRGEIRKEMRNVMAEDMSEFMARMETMFMSNACSTLGDAGPSRLDKSRQTRAEKDNPVRPGPPGAEATTIRRFLLDFYRNFKSGQAKKRNLHEDIQVLRRALDKLNILREDVETRVDEGLHMGKIAKRDVKIWLKQVRAINKEAQIVEQDLEAMSYFSCKRLSELVGQKIQALEETYQQGSFVQGLFTDEPSTSEATLPTMKLGGEPTVKETIWGFLMGDEVGMIGVCGIGGIGKTTIMMHIKIQLLKENKFDKVLWVTMSRKLNVVKLQHDIASAMQKRLPQDEYTSKRAAALLAILGRVRYVLIIDDVHENFSLKDIGIPQPAHSRSKLVLVSRSVEVCQSMGCKVVKVQPLSKEESLDLFLDKVGHGLLLAPTLEKLVKLVVEHFSGLPLSIITIASSMKGVDDVCDWRNLLRELCACSSRVKDMQTLMLNHLNFSFNRLKDPNIQKCVLYCALYPEDCRISRNELIEYWMAEGLVDELGSRRTMYENGHTIINRLEGICLLDRADDGENVMMADVVRDMLLLSKDICPRFMVKAGMQLKEVPSEQEWKEELEMVSLINNTISDIPPKMSPKCQILSTLLLQGNHTLKKIPETFFQQMQQLKTLNLSNTGIVGLPCSVSSLENLTALLLYGCEKLTHMPSLAKLSALKKLDLHGTWIREVPHGMEMLINLRYLDLHIWSLKELPKGILPKFSHLQYFVFVGCLRGEDAVGLRKLETFSGGFYESKDFNKYVCSVKGEVPTYYQLVVGQVPGPYRGISKYYKDVILKGCNIGGEDPVALPNDLQFLWIEWCYGVKSLTDISLFQEETSLRICHIWSCQEIECVLDLSSSTSSYSPLQKLEKLELLSLYNLCVLVKVKTAAAAPALREPAAPGIFFCLKIFSINHCNSIKKLFPSGLLKDLQNLEEILVVFCEQMEEIIASEEEEENHKGEGSNETITFTLPNLRQLSFFELPKLERICCEKGVMVCDSLQNIEIRKCRNLKRIPLHLPLLDNGQPYLPPSLKLIEVSPKRWWESLKWDHPNAKNALLPLCQFIEEIPSPKQIPPQMLMY</sequence>
<dbReference type="InterPro" id="IPR058922">
    <property type="entry name" value="WHD_DRP"/>
</dbReference>
<evidence type="ECO:0000313" key="13">
    <source>
        <dbReference type="Proteomes" id="UP000026915"/>
    </source>
</evidence>
<keyword evidence="7" id="KW-0175">Coiled coil</keyword>
<evidence type="ECO:0000259" key="9">
    <source>
        <dbReference type="Pfam" id="PF00931"/>
    </source>
</evidence>
<dbReference type="Pfam" id="PF13855">
    <property type="entry name" value="LRR_8"/>
    <property type="match status" value="1"/>
</dbReference>
<dbReference type="PANTHER" id="PTHR33463:SF212">
    <property type="entry name" value="AND NB-ARC DOMAINS-CONTAINING DISEASE RESISTANCE PROTEIN, PUTATIVE-RELATED"/>
    <property type="match status" value="1"/>
</dbReference>
<evidence type="ECO:0000256" key="1">
    <source>
        <dbReference type="ARBA" id="ARBA00008894"/>
    </source>
</evidence>
<evidence type="ECO:0000256" key="2">
    <source>
        <dbReference type="ARBA" id="ARBA00022614"/>
    </source>
</evidence>
<feature type="domain" description="Disease resistance protein At4g27190-like leucine-rich repeats" evidence="10">
    <location>
        <begin position="972"/>
        <end position="1082"/>
    </location>
</feature>
<dbReference type="EMBL" id="CM001885">
    <property type="protein sequence ID" value="EOY12803.1"/>
    <property type="molecule type" value="Genomic_DNA"/>
</dbReference>
<dbReference type="GO" id="GO:0006952">
    <property type="term" value="P:defense response"/>
    <property type="evidence" value="ECO:0007669"/>
    <property type="project" value="UniProtKB-KW"/>
</dbReference>
<dbReference type="InterPro" id="IPR042197">
    <property type="entry name" value="Apaf_helical"/>
</dbReference>
<dbReference type="InterPro" id="IPR002182">
    <property type="entry name" value="NB-ARC"/>
</dbReference>
<dbReference type="Pfam" id="PF00931">
    <property type="entry name" value="NB-ARC"/>
    <property type="match status" value="1"/>
</dbReference>
<protein>
    <submittedName>
        <fullName evidence="12">LRR and NB-ARC domains-containing disease resistance protein, putative</fullName>
    </submittedName>
</protein>
<keyword evidence="2" id="KW-0433">Leucine-rich repeat</keyword>
<feature type="coiled-coil region" evidence="7">
    <location>
        <begin position="185"/>
        <end position="212"/>
    </location>
</feature>
<name>A0A061F7F1_THECC</name>
<keyword evidence="4" id="KW-0547">Nucleotide-binding</keyword>
<feature type="domain" description="NB-ARC" evidence="9">
    <location>
        <begin position="306"/>
        <end position="466"/>
    </location>
</feature>
<dbReference type="InParanoid" id="A0A061F7F1"/>
<feature type="coiled-coil region" evidence="7">
    <location>
        <begin position="77"/>
        <end position="108"/>
    </location>
</feature>
<proteinExistence type="inferred from homology"/>
<dbReference type="FunFam" id="1.10.10.10:FF:000322">
    <property type="entry name" value="Probable disease resistance protein At1g63360"/>
    <property type="match status" value="1"/>
</dbReference>
<dbReference type="InterPro" id="IPR032675">
    <property type="entry name" value="LRR_dom_sf"/>
</dbReference>
<dbReference type="InterPro" id="IPR027417">
    <property type="entry name" value="P-loop_NTPase"/>
</dbReference>
<evidence type="ECO:0000256" key="8">
    <source>
        <dbReference type="SAM" id="MobiDB-lite"/>
    </source>
</evidence>
<organism evidence="12 13">
    <name type="scientific">Theobroma cacao</name>
    <name type="common">Cacao</name>
    <name type="synonym">Cocoa</name>
    <dbReference type="NCBI Taxonomy" id="3641"/>
    <lineage>
        <taxon>Eukaryota</taxon>
        <taxon>Viridiplantae</taxon>
        <taxon>Streptophyta</taxon>
        <taxon>Embryophyta</taxon>
        <taxon>Tracheophyta</taxon>
        <taxon>Spermatophyta</taxon>
        <taxon>Magnoliopsida</taxon>
        <taxon>eudicotyledons</taxon>
        <taxon>Gunneridae</taxon>
        <taxon>Pentapetalae</taxon>
        <taxon>rosids</taxon>
        <taxon>malvids</taxon>
        <taxon>Malvales</taxon>
        <taxon>Malvaceae</taxon>
        <taxon>Byttnerioideae</taxon>
        <taxon>Theobroma</taxon>
    </lineage>
</organism>
<dbReference type="GO" id="GO:0043531">
    <property type="term" value="F:ADP binding"/>
    <property type="evidence" value="ECO:0007669"/>
    <property type="project" value="InterPro"/>
</dbReference>
<dbReference type="PANTHER" id="PTHR33463">
    <property type="entry name" value="NB-ARC DOMAIN-CONTAINING PROTEIN-RELATED"/>
    <property type="match status" value="1"/>
</dbReference>
<dbReference type="SUPFAM" id="SSF52058">
    <property type="entry name" value="L domain-like"/>
    <property type="match status" value="1"/>
</dbReference>
<dbReference type="SUPFAM" id="SSF52540">
    <property type="entry name" value="P-loop containing nucleoside triphosphate hydrolases"/>
    <property type="match status" value="1"/>
</dbReference>
<dbReference type="InterPro" id="IPR050905">
    <property type="entry name" value="Plant_NBS-LRR"/>
</dbReference>
<dbReference type="FunFam" id="3.40.50.300:FF:001091">
    <property type="entry name" value="Probable disease resistance protein At1g61300"/>
    <property type="match status" value="1"/>
</dbReference>
<accession>A0A061F7F1</accession>
<dbReference type="Gene3D" id="1.10.8.430">
    <property type="entry name" value="Helical domain of apoptotic protease-activating factors"/>
    <property type="match status" value="1"/>
</dbReference>
<dbReference type="FunCoup" id="A0A061F7F1">
    <property type="interactions" value="20"/>
</dbReference>
<dbReference type="OMA" id="LRICHIW"/>
<dbReference type="eggNOG" id="KOG4658">
    <property type="taxonomic scope" value="Eukaryota"/>
</dbReference>
<dbReference type="Gramene" id="EOY12803">
    <property type="protein sequence ID" value="EOY12803"/>
    <property type="gene ID" value="TCM_031324"/>
</dbReference>
<dbReference type="PRINTS" id="PR00364">
    <property type="entry name" value="DISEASERSIST"/>
</dbReference>
<gene>
    <name evidence="12" type="ORF">TCM_031324</name>
</gene>
<dbReference type="GO" id="GO:0005524">
    <property type="term" value="F:ATP binding"/>
    <property type="evidence" value="ECO:0007669"/>
    <property type="project" value="UniProtKB-KW"/>
</dbReference>
<dbReference type="Gene3D" id="3.40.50.300">
    <property type="entry name" value="P-loop containing nucleotide triphosphate hydrolases"/>
    <property type="match status" value="1"/>
</dbReference>
<dbReference type="Pfam" id="PF23559">
    <property type="entry name" value="WHD_DRP"/>
    <property type="match status" value="1"/>
</dbReference>
<dbReference type="InterPro" id="IPR036388">
    <property type="entry name" value="WH-like_DNA-bd_sf"/>
</dbReference>
<dbReference type="Pfam" id="PF23247">
    <property type="entry name" value="LRR_RPS2"/>
    <property type="match status" value="1"/>
</dbReference>
<keyword evidence="6" id="KW-0067">ATP-binding</keyword>
<dbReference type="Proteomes" id="UP000026915">
    <property type="component" value="Chromosome 7"/>
</dbReference>
<evidence type="ECO:0000313" key="12">
    <source>
        <dbReference type="EMBL" id="EOY12803.1"/>
    </source>
</evidence>
<dbReference type="Gene3D" id="1.10.10.10">
    <property type="entry name" value="Winged helix-like DNA-binding domain superfamily/Winged helix DNA-binding domain"/>
    <property type="match status" value="1"/>
</dbReference>
<keyword evidence="13" id="KW-1185">Reference proteome</keyword>
<dbReference type="HOGENOM" id="CLU_000427_2_0_1"/>
<feature type="domain" description="Disease resistance protein winged helix" evidence="11">
    <location>
        <begin position="554"/>
        <end position="620"/>
    </location>
</feature>
<dbReference type="InterPro" id="IPR057135">
    <property type="entry name" value="At4g27190-like_LRR"/>
</dbReference>